<evidence type="ECO:0000313" key="3">
    <source>
        <dbReference type="Proteomes" id="UP000299084"/>
    </source>
</evidence>
<comment type="caution">
    <text evidence="2">The sequence shown here is derived from an EMBL/GenBank/DDBJ whole genome shotgun (WGS) entry which is preliminary data.</text>
</comment>
<reference evidence="2 3" key="1">
    <citation type="journal article" date="2019" name="Mol. Ecol. Resour.">
        <title>Improving Illumina assemblies with Hi-C and long reads: an example with the North African dromedary.</title>
        <authorList>
            <person name="Elbers J.P."/>
            <person name="Rogers M.F."/>
            <person name="Perelman P.L."/>
            <person name="Proskuryakova A.A."/>
            <person name="Serdyukova N.A."/>
            <person name="Johnson W.E."/>
            <person name="Horin P."/>
            <person name="Corander J."/>
            <person name="Murphy D."/>
            <person name="Burger P.A."/>
        </authorList>
    </citation>
    <scope>NUCLEOTIDE SEQUENCE [LARGE SCALE GENOMIC DNA]</scope>
    <source>
        <strain evidence="2">Drom800</strain>
        <tissue evidence="2">Blood</tissue>
    </source>
</reference>
<organism evidence="2 3">
    <name type="scientific">Camelus dromedarius</name>
    <name type="common">Dromedary</name>
    <name type="synonym">Arabian camel</name>
    <dbReference type="NCBI Taxonomy" id="9838"/>
    <lineage>
        <taxon>Eukaryota</taxon>
        <taxon>Metazoa</taxon>
        <taxon>Chordata</taxon>
        <taxon>Craniata</taxon>
        <taxon>Vertebrata</taxon>
        <taxon>Euteleostomi</taxon>
        <taxon>Mammalia</taxon>
        <taxon>Eutheria</taxon>
        <taxon>Laurasiatheria</taxon>
        <taxon>Artiodactyla</taxon>
        <taxon>Tylopoda</taxon>
        <taxon>Camelidae</taxon>
        <taxon>Camelus</taxon>
    </lineage>
</organism>
<evidence type="ECO:0000313" key="2">
    <source>
        <dbReference type="EMBL" id="KAB1262957.1"/>
    </source>
</evidence>
<evidence type="ECO:0000256" key="1">
    <source>
        <dbReference type="SAM" id="MobiDB-lite"/>
    </source>
</evidence>
<name>A0A5N4CVT8_CAMDR</name>
<dbReference type="EMBL" id="JWIN03000018">
    <property type="protein sequence ID" value="KAB1262957.1"/>
    <property type="molecule type" value="Genomic_DNA"/>
</dbReference>
<feature type="region of interest" description="Disordered" evidence="1">
    <location>
        <begin position="752"/>
        <end position="775"/>
    </location>
</feature>
<accession>A0A5N4CVT8</accession>
<dbReference type="AlphaFoldDB" id="A0A5N4CVT8"/>
<keyword evidence="3" id="KW-1185">Reference proteome</keyword>
<feature type="compositionally biased region" description="Low complexity" evidence="1">
    <location>
        <begin position="758"/>
        <end position="775"/>
    </location>
</feature>
<feature type="compositionally biased region" description="Basic and acidic residues" evidence="1">
    <location>
        <begin position="558"/>
        <end position="567"/>
    </location>
</feature>
<protein>
    <submittedName>
        <fullName evidence="2">Uncharacterized protein</fullName>
    </submittedName>
</protein>
<feature type="region of interest" description="Disordered" evidence="1">
    <location>
        <begin position="553"/>
        <end position="577"/>
    </location>
</feature>
<proteinExistence type="predicted"/>
<dbReference type="Proteomes" id="UP000299084">
    <property type="component" value="Unassembled WGS sequence"/>
</dbReference>
<gene>
    <name evidence="2" type="ORF">Cadr_000023952</name>
</gene>
<sequence>MAGARRAHRRKAILMEMERKASTPDARNGLCCRCWGGEEELEYEGPDTPCWDVMQGRRLLLTEEEMQKMDGVGARLEAGTPERGAGGAPPEVEAVDQRRCCPGGRVHTTWAAWQLSFMVKEGLEVTLFPKGRGRVMDHPFSHLHELRPQGLSWCRKSGCSLVIGTWAGVGSQARQAARHLCSEGLPFARLCQASLQMTPALMELFPLYQAQGWDSSAKGEPSELKLERGLTIRGLEIPTQDGEVACSALLSLPKAGEWARLEAERPGGWWHGLSYCGDSAHQNALLTPTSCSRGPIGETSQASHSPPLALERVTPPPLEPTCPRRQLNLLPRASFSCPHRSFPRRTEGPGPAHSCHSGPWGKARPLTRIGVEALPLDQVGPGVELISWWLLSPRVSQPCYFESNISGRLATPEMVSGLTLLACACCSHLCIWYPQPLQFIPSGPTHQGPEQRHSDGQLYMEQDSCSPGHKPHCPSSSSDSLWSCPAWLLILGKHHCVASSREAQAEAELGMGTSMQLPLPALGSPHTQPRRCGSWGPGTALFTVAKTWKQPKCPSTDDWMKKSKVAPEEDGTADADDEVDVQKGFHQRGFFQGHYDRVRPARGPLLALAVHSTEPQDGFHHFGPLLAAAEVGLGPVLSDSLLSGALPARRLSWATFRHSTSIGYHCPPEASVTNLSSGHRVKKDQTLGTCFLEPSRTGCWCCRPLTQRSCWWHLFLLDQGVMASKPGQATDLGAEVTCEMRSGLETVIPSSHHLPTQSSDFTSKSAPSSPSHSTL</sequence>
<feature type="compositionally biased region" description="Acidic residues" evidence="1">
    <location>
        <begin position="568"/>
        <end position="577"/>
    </location>
</feature>